<reference evidence="2" key="1">
    <citation type="submission" date="2016-05" db="EMBL/GenBank/DDBJ databases">
        <authorList>
            <person name="Lavstsen T."/>
            <person name="Jespersen J.S."/>
        </authorList>
    </citation>
    <scope>NUCLEOTIDE SEQUENCE</scope>
    <source>
        <tissue evidence="2">Brain</tissue>
    </source>
</reference>
<feature type="non-terminal residue" evidence="2">
    <location>
        <position position="1"/>
    </location>
</feature>
<feature type="transmembrane region" description="Helical" evidence="1">
    <location>
        <begin position="6"/>
        <end position="24"/>
    </location>
</feature>
<evidence type="ECO:0000256" key="1">
    <source>
        <dbReference type="SAM" id="Phobius"/>
    </source>
</evidence>
<keyword evidence="1" id="KW-1133">Transmembrane helix</keyword>
<evidence type="ECO:0000313" key="2">
    <source>
        <dbReference type="EMBL" id="SBP21710.1"/>
    </source>
</evidence>
<dbReference type="EMBL" id="HADW01020310">
    <property type="protein sequence ID" value="SBP21710.1"/>
    <property type="molecule type" value="Transcribed_RNA"/>
</dbReference>
<name>A0A1A7XV95_9TELE</name>
<accession>A0A1A7XV95</accession>
<organism evidence="2">
    <name type="scientific">Iconisemion striatum</name>
    <dbReference type="NCBI Taxonomy" id="60296"/>
    <lineage>
        <taxon>Eukaryota</taxon>
        <taxon>Metazoa</taxon>
        <taxon>Chordata</taxon>
        <taxon>Craniata</taxon>
        <taxon>Vertebrata</taxon>
        <taxon>Euteleostomi</taxon>
        <taxon>Actinopterygii</taxon>
        <taxon>Neopterygii</taxon>
        <taxon>Teleostei</taxon>
        <taxon>Neoteleostei</taxon>
        <taxon>Acanthomorphata</taxon>
        <taxon>Ovalentaria</taxon>
        <taxon>Atherinomorphae</taxon>
        <taxon>Cyprinodontiformes</taxon>
        <taxon>Nothobranchiidae</taxon>
        <taxon>Iconisemion</taxon>
    </lineage>
</organism>
<dbReference type="AlphaFoldDB" id="A0A1A7XV95"/>
<reference evidence="2" key="2">
    <citation type="submission" date="2016-06" db="EMBL/GenBank/DDBJ databases">
        <title>The genome of a short-lived fish provides insights into sex chromosome evolution and the genetic control of aging.</title>
        <authorList>
            <person name="Reichwald K."/>
            <person name="Felder M."/>
            <person name="Petzold A."/>
            <person name="Koch P."/>
            <person name="Groth M."/>
            <person name="Platzer M."/>
        </authorList>
    </citation>
    <scope>NUCLEOTIDE SEQUENCE</scope>
    <source>
        <tissue evidence="2">Brain</tissue>
    </source>
</reference>
<sequence length="46" mass="5539">VLFVVYFFTYYMSAFALLLLIRYWSCSISDRHPPIHFYLFIAANID</sequence>
<gene>
    <name evidence="2" type="primary">CSPG4</name>
</gene>
<proteinExistence type="predicted"/>
<keyword evidence="1" id="KW-0812">Transmembrane</keyword>
<keyword evidence="1" id="KW-0472">Membrane</keyword>
<protein>
    <submittedName>
        <fullName evidence="2">Chondroitin sulfate proteoglycan 4</fullName>
    </submittedName>
</protein>